<reference evidence="1" key="1">
    <citation type="journal article" date="2021" name="Evol. Appl.">
        <title>The genome of the Pyrenean desman and the effects of bottlenecks and inbreeding on the genomic landscape of an endangered species.</title>
        <authorList>
            <person name="Escoda L."/>
            <person name="Castresana J."/>
        </authorList>
    </citation>
    <scope>NUCLEOTIDE SEQUENCE</scope>
    <source>
        <strain evidence="1">IBE-C5619</strain>
    </source>
</reference>
<comment type="caution">
    <text evidence="1">The sequence shown here is derived from an EMBL/GenBank/DDBJ whole genome shotgun (WGS) entry which is preliminary data.</text>
</comment>
<gene>
    <name evidence="1" type="ORF">J0S82_015219</name>
</gene>
<feature type="non-terminal residue" evidence="1">
    <location>
        <position position="1"/>
    </location>
</feature>
<dbReference type="OrthoDB" id="10261753at2759"/>
<dbReference type="AlphaFoldDB" id="A0A8J6DEG4"/>
<evidence type="ECO:0000313" key="1">
    <source>
        <dbReference type="EMBL" id="KAG8505416.1"/>
    </source>
</evidence>
<protein>
    <submittedName>
        <fullName evidence="1">Uncharacterized protein</fullName>
    </submittedName>
</protein>
<name>A0A8J6DEG4_GALPY</name>
<evidence type="ECO:0000313" key="2">
    <source>
        <dbReference type="Proteomes" id="UP000700334"/>
    </source>
</evidence>
<sequence>PVGVSISRNAHDETRQLQQASRTFVVSLKTLFKLLNMIADAIMWQNLCCKNQGQLMKITQLITPWPVLTTSSGHLKGKLKHKQKEVEHMLSALKSAMESGETHDELVHEYQLLPFREHYRKIRKERMTRKHYIELKNGMTNKTTIPGVMATNRTCMSLHKQDRTE</sequence>
<feature type="non-terminal residue" evidence="1">
    <location>
        <position position="165"/>
    </location>
</feature>
<proteinExistence type="predicted"/>
<accession>A0A8J6DEG4</accession>
<dbReference type="Proteomes" id="UP000700334">
    <property type="component" value="Unassembled WGS sequence"/>
</dbReference>
<keyword evidence="2" id="KW-1185">Reference proteome</keyword>
<organism evidence="1 2">
    <name type="scientific">Galemys pyrenaicus</name>
    <name type="common">Iberian desman</name>
    <name type="synonym">Pyrenean desman</name>
    <dbReference type="NCBI Taxonomy" id="202257"/>
    <lineage>
        <taxon>Eukaryota</taxon>
        <taxon>Metazoa</taxon>
        <taxon>Chordata</taxon>
        <taxon>Craniata</taxon>
        <taxon>Vertebrata</taxon>
        <taxon>Euteleostomi</taxon>
        <taxon>Mammalia</taxon>
        <taxon>Eutheria</taxon>
        <taxon>Laurasiatheria</taxon>
        <taxon>Eulipotyphla</taxon>
        <taxon>Talpidae</taxon>
        <taxon>Galemys</taxon>
    </lineage>
</organism>
<dbReference type="EMBL" id="JAGFMF010012262">
    <property type="protein sequence ID" value="KAG8505416.1"/>
    <property type="molecule type" value="Genomic_DNA"/>
</dbReference>